<keyword evidence="2" id="KW-0727">SH2 domain</keyword>
<feature type="domain" description="Protein kinase" evidence="5">
    <location>
        <begin position="830"/>
        <end position="1046"/>
    </location>
</feature>
<protein>
    <recommendedName>
        <fullName evidence="9">Non-specific protein-tyrosine kinase</fullName>
    </recommendedName>
</protein>
<dbReference type="InterPro" id="IPR019749">
    <property type="entry name" value="Band_41_domain"/>
</dbReference>
<dbReference type="PhylomeDB" id="B4NC66"/>
<keyword evidence="1" id="KW-0597">Phosphoprotein</keyword>
<dbReference type="GO" id="GO:0005126">
    <property type="term" value="F:cytokine receptor binding"/>
    <property type="evidence" value="ECO:0007669"/>
    <property type="project" value="TreeGrafter"/>
</dbReference>
<keyword evidence="3" id="KW-0067">ATP-binding</keyword>
<dbReference type="InterPro" id="IPR011009">
    <property type="entry name" value="Kinase-like_dom_sf"/>
</dbReference>
<accession>B4NC66</accession>
<dbReference type="GO" id="GO:0005829">
    <property type="term" value="C:cytosol"/>
    <property type="evidence" value="ECO:0007669"/>
    <property type="project" value="TreeGrafter"/>
</dbReference>
<evidence type="ECO:0000256" key="2">
    <source>
        <dbReference type="ARBA" id="ARBA00022999"/>
    </source>
</evidence>
<dbReference type="CDD" id="cd09921">
    <property type="entry name" value="SH2_Jak_family"/>
    <property type="match status" value="1"/>
</dbReference>
<dbReference type="STRING" id="7260.B4NC66"/>
<dbReference type="GO" id="GO:0004715">
    <property type="term" value="F:non-membrane spanning protein tyrosine kinase activity"/>
    <property type="evidence" value="ECO:0007669"/>
    <property type="project" value="TreeGrafter"/>
</dbReference>
<dbReference type="Pfam" id="PF07714">
    <property type="entry name" value="PK_Tyr_Ser-Thr"/>
    <property type="match status" value="2"/>
</dbReference>
<evidence type="ECO:0000256" key="3">
    <source>
        <dbReference type="PROSITE-ProRule" id="PRU10141"/>
    </source>
</evidence>
<dbReference type="PROSITE" id="PS50011">
    <property type="entry name" value="PROTEIN_KINASE_DOM"/>
    <property type="match status" value="2"/>
</dbReference>
<dbReference type="InParanoid" id="B4NC66"/>
<dbReference type="GO" id="GO:0071944">
    <property type="term" value="C:cell periphery"/>
    <property type="evidence" value="ECO:0007669"/>
    <property type="project" value="UniProtKB-ARBA"/>
</dbReference>
<dbReference type="PROSITE" id="PS00107">
    <property type="entry name" value="PROTEIN_KINASE_ATP"/>
    <property type="match status" value="1"/>
</dbReference>
<dbReference type="InterPro" id="IPR000719">
    <property type="entry name" value="Prot_kinase_dom"/>
</dbReference>
<gene>
    <name evidence="7" type="primary">Dwil\GK25800</name>
    <name evidence="7" type="ORF">Dwil_GK25800</name>
</gene>
<dbReference type="GO" id="GO:0007259">
    <property type="term" value="P:cell surface receptor signaling pathway via JAK-STAT"/>
    <property type="evidence" value="ECO:0007669"/>
    <property type="project" value="TreeGrafter"/>
</dbReference>
<evidence type="ECO:0000313" key="8">
    <source>
        <dbReference type="Proteomes" id="UP000007798"/>
    </source>
</evidence>
<dbReference type="GO" id="GO:0019221">
    <property type="term" value="P:cytokine-mediated signaling pathway"/>
    <property type="evidence" value="ECO:0007669"/>
    <property type="project" value="TreeGrafter"/>
</dbReference>
<dbReference type="GO" id="GO:0005524">
    <property type="term" value="F:ATP binding"/>
    <property type="evidence" value="ECO:0007669"/>
    <property type="project" value="UniProtKB-UniRule"/>
</dbReference>
<dbReference type="GO" id="GO:0009887">
    <property type="term" value="P:animal organ morphogenesis"/>
    <property type="evidence" value="ECO:0007669"/>
    <property type="project" value="UniProtKB-ARBA"/>
</dbReference>
<dbReference type="SUPFAM" id="SSF56112">
    <property type="entry name" value="Protein kinase-like (PK-like)"/>
    <property type="match status" value="2"/>
</dbReference>
<reference evidence="7 8" key="1">
    <citation type="journal article" date="2007" name="Nature">
        <title>Evolution of genes and genomes on the Drosophila phylogeny.</title>
        <authorList>
            <consortium name="Drosophila 12 Genomes Consortium"/>
            <person name="Clark A.G."/>
            <person name="Eisen M.B."/>
            <person name="Smith D.R."/>
            <person name="Bergman C.M."/>
            <person name="Oliver B."/>
            <person name="Markow T.A."/>
            <person name="Kaufman T.C."/>
            <person name="Kellis M."/>
            <person name="Gelbart W."/>
            <person name="Iyer V.N."/>
            <person name="Pollard D.A."/>
            <person name="Sackton T.B."/>
            <person name="Larracuente A.M."/>
            <person name="Singh N.D."/>
            <person name="Abad J.P."/>
            <person name="Abt D.N."/>
            <person name="Adryan B."/>
            <person name="Aguade M."/>
            <person name="Akashi H."/>
            <person name="Anderson W.W."/>
            <person name="Aquadro C.F."/>
            <person name="Ardell D.H."/>
            <person name="Arguello R."/>
            <person name="Artieri C.G."/>
            <person name="Barbash D.A."/>
            <person name="Barker D."/>
            <person name="Barsanti P."/>
            <person name="Batterham P."/>
            <person name="Batzoglou S."/>
            <person name="Begun D."/>
            <person name="Bhutkar A."/>
            <person name="Blanco E."/>
            <person name="Bosak S.A."/>
            <person name="Bradley R.K."/>
            <person name="Brand A.D."/>
            <person name="Brent M.R."/>
            <person name="Brooks A.N."/>
            <person name="Brown R.H."/>
            <person name="Butlin R.K."/>
            <person name="Caggese C."/>
            <person name="Calvi B.R."/>
            <person name="Bernardo de Carvalho A."/>
            <person name="Caspi A."/>
            <person name="Castrezana S."/>
            <person name="Celniker S.E."/>
            <person name="Chang J.L."/>
            <person name="Chapple C."/>
            <person name="Chatterji S."/>
            <person name="Chinwalla A."/>
            <person name="Civetta A."/>
            <person name="Clifton S.W."/>
            <person name="Comeron J.M."/>
            <person name="Costello J.C."/>
            <person name="Coyne J.A."/>
            <person name="Daub J."/>
            <person name="David R.G."/>
            <person name="Delcher A.L."/>
            <person name="Delehaunty K."/>
            <person name="Do C.B."/>
            <person name="Ebling H."/>
            <person name="Edwards K."/>
            <person name="Eickbush T."/>
            <person name="Evans J.D."/>
            <person name="Filipski A."/>
            <person name="Findeiss S."/>
            <person name="Freyhult E."/>
            <person name="Fulton L."/>
            <person name="Fulton R."/>
            <person name="Garcia A.C."/>
            <person name="Gardiner A."/>
            <person name="Garfield D.A."/>
            <person name="Garvin B.E."/>
            <person name="Gibson G."/>
            <person name="Gilbert D."/>
            <person name="Gnerre S."/>
            <person name="Godfrey J."/>
            <person name="Good R."/>
            <person name="Gotea V."/>
            <person name="Gravely B."/>
            <person name="Greenberg A.J."/>
            <person name="Griffiths-Jones S."/>
            <person name="Gross S."/>
            <person name="Guigo R."/>
            <person name="Gustafson E.A."/>
            <person name="Haerty W."/>
            <person name="Hahn M.W."/>
            <person name="Halligan D.L."/>
            <person name="Halpern A.L."/>
            <person name="Halter G.M."/>
            <person name="Han M.V."/>
            <person name="Heger A."/>
            <person name="Hillier L."/>
            <person name="Hinrichs A.S."/>
            <person name="Holmes I."/>
            <person name="Hoskins R.A."/>
            <person name="Hubisz M.J."/>
            <person name="Hultmark D."/>
            <person name="Huntley M.A."/>
            <person name="Jaffe D.B."/>
            <person name="Jagadeeshan S."/>
            <person name="Jeck W.R."/>
            <person name="Johnson J."/>
            <person name="Jones C.D."/>
            <person name="Jordan W.C."/>
            <person name="Karpen G.H."/>
            <person name="Kataoka E."/>
            <person name="Keightley P.D."/>
            <person name="Kheradpour P."/>
            <person name="Kirkness E.F."/>
            <person name="Koerich L.B."/>
            <person name="Kristiansen K."/>
            <person name="Kudrna D."/>
            <person name="Kulathinal R.J."/>
            <person name="Kumar S."/>
            <person name="Kwok R."/>
            <person name="Lander E."/>
            <person name="Langley C.H."/>
            <person name="Lapoint R."/>
            <person name="Lazzaro B.P."/>
            <person name="Lee S.J."/>
            <person name="Levesque L."/>
            <person name="Li R."/>
            <person name="Lin C.F."/>
            <person name="Lin M.F."/>
            <person name="Lindblad-Toh K."/>
            <person name="Llopart A."/>
            <person name="Long M."/>
            <person name="Low L."/>
            <person name="Lozovsky E."/>
            <person name="Lu J."/>
            <person name="Luo M."/>
            <person name="Machado C.A."/>
            <person name="Makalowski W."/>
            <person name="Marzo M."/>
            <person name="Matsuda M."/>
            <person name="Matzkin L."/>
            <person name="McAllister B."/>
            <person name="McBride C.S."/>
            <person name="McKernan B."/>
            <person name="McKernan K."/>
            <person name="Mendez-Lago M."/>
            <person name="Minx P."/>
            <person name="Mollenhauer M.U."/>
            <person name="Montooth K."/>
            <person name="Mount S.M."/>
            <person name="Mu X."/>
            <person name="Myers E."/>
            <person name="Negre B."/>
            <person name="Newfeld S."/>
            <person name="Nielsen R."/>
            <person name="Noor M.A."/>
            <person name="O'Grady P."/>
            <person name="Pachter L."/>
            <person name="Papaceit M."/>
            <person name="Parisi M.J."/>
            <person name="Parisi M."/>
            <person name="Parts L."/>
            <person name="Pedersen J.S."/>
            <person name="Pesole G."/>
            <person name="Phillippy A.M."/>
            <person name="Ponting C.P."/>
            <person name="Pop M."/>
            <person name="Porcelli D."/>
            <person name="Powell J.R."/>
            <person name="Prohaska S."/>
            <person name="Pruitt K."/>
            <person name="Puig M."/>
            <person name="Quesneville H."/>
            <person name="Ram K.R."/>
            <person name="Rand D."/>
            <person name="Rasmussen M.D."/>
            <person name="Reed L.K."/>
            <person name="Reenan R."/>
            <person name="Reily A."/>
            <person name="Remington K.A."/>
            <person name="Rieger T.T."/>
            <person name="Ritchie M.G."/>
            <person name="Robin C."/>
            <person name="Rogers Y.H."/>
            <person name="Rohde C."/>
            <person name="Rozas J."/>
            <person name="Rubenfield M.J."/>
            <person name="Ruiz A."/>
            <person name="Russo S."/>
            <person name="Salzberg S.L."/>
            <person name="Sanchez-Gracia A."/>
            <person name="Saranga D.J."/>
            <person name="Sato H."/>
            <person name="Schaeffer S.W."/>
            <person name="Schatz M.C."/>
            <person name="Schlenke T."/>
            <person name="Schwartz R."/>
            <person name="Segarra C."/>
            <person name="Singh R.S."/>
            <person name="Sirot L."/>
            <person name="Sirota M."/>
            <person name="Sisneros N.B."/>
            <person name="Smith C.D."/>
            <person name="Smith T.F."/>
            <person name="Spieth J."/>
            <person name="Stage D.E."/>
            <person name="Stark A."/>
            <person name="Stephan W."/>
            <person name="Strausberg R.L."/>
            <person name="Strempel S."/>
            <person name="Sturgill D."/>
            <person name="Sutton G."/>
            <person name="Sutton G.G."/>
            <person name="Tao W."/>
            <person name="Teichmann S."/>
            <person name="Tobari Y.N."/>
            <person name="Tomimura Y."/>
            <person name="Tsolas J.M."/>
            <person name="Valente V.L."/>
            <person name="Venter E."/>
            <person name="Venter J.C."/>
            <person name="Vicario S."/>
            <person name="Vieira F.G."/>
            <person name="Vilella A.J."/>
            <person name="Villasante A."/>
            <person name="Walenz B."/>
            <person name="Wang J."/>
            <person name="Wasserman M."/>
            <person name="Watts T."/>
            <person name="Wilson D."/>
            <person name="Wilson R.K."/>
            <person name="Wing R.A."/>
            <person name="Wolfner M.F."/>
            <person name="Wong A."/>
            <person name="Wong G.K."/>
            <person name="Wu C.I."/>
            <person name="Wu G."/>
            <person name="Yamamoto D."/>
            <person name="Yang H.P."/>
            <person name="Yang S.P."/>
            <person name="Yorke J.A."/>
            <person name="Yoshida K."/>
            <person name="Zdobnov E."/>
            <person name="Zhang P."/>
            <person name="Zhang Y."/>
            <person name="Zimin A.V."/>
            <person name="Baldwin J."/>
            <person name="Abdouelleil A."/>
            <person name="Abdulkadir J."/>
            <person name="Abebe A."/>
            <person name="Abera B."/>
            <person name="Abreu J."/>
            <person name="Acer S.C."/>
            <person name="Aftuck L."/>
            <person name="Alexander A."/>
            <person name="An P."/>
            <person name="Anderson E."/>
            <person name="Anderson S."/>
            <person name="Arachi H."/>
            <person name="Azer M."/>
            <person name="Bachantsang P."/>
            <person name="Barry A."/>
            <person name="Bayul T."/>
            <person name="Berlin A."/>
            <person name="Bessette D."/>
            <person name="Bloom T."/>
            <person name="Blye J."/>
            <person name="Boguslavskiy L."/>
            <person name="Bonnet C."/>
            <person name="Boukhgalter B."/>
            <person name="Bourzgui I."/>
            <person name="Brown A."/>
            <person name="Cahill P."/>
            <person name="Channer S."/>
            <person name="Cheshatsang Y."/>
            <person name="Chuda L."/>
            <person name="Citroen M."/>
            <person name="Collymore A."/>
            <person name="Cooke P."/>
            <person name="Costello M."/>
            <person name="D'Aco K."/>
            <person name="Daza R."/>
            <person name="De Haan G."/>
            <person name="DeGray S."/>
            <person name="DeMaso C."/>
            <person name="Dhargay N."/>
            <person name="Dooley K."/>
            <person name="Dooley E."/>
            <person name="Doricent M."/>
            <person name="Dorje P."/>
            <person name="Dorjee K."/>
            <person name="Dupes A."/>
            <person name="Elong R."/>
            <person name="Falk J."/>
            <person name="Farina A."/>
            <person name="Faro S."/>
            <person name="Ferguson D."/>
            <person name="Fisher S."/>
            <person name="Foley C.D."/>
            <person name="Franke A."/>
            <person name="Friedrich D."/>
            <person name="Gadbois L."/>
            <person name="Gearin G."/>
            <person name="Gearin C.R."/>
            <person name="Giannoukos G."/>
            <person name="Goode T."/>
            <person name="Graham J."/>
            <person name="Grandbois E."/>
            <person name="Grewal S."/>
            <person name="Gyaltsen K."/>
            <person name="Hafez N."/>
            <person name="Hagos B."/>
            <person name="Hall J."/>
            <person name="Henson C."/>
            <person name="Hollinger A."/>
            <person name="Honan T."/>
            <person name="Huard M.D."/>
            <person name="Hughes L."/>
            <person name="Hurhula B."/>
            <person name="Husby M.E."/>
            <person name="Kamat A."/>
            <person name="Kanga B."/>
            <person name="Kashin S."/>
            <person name="Khazanovich D."/>
            <person name="Kisner P."/>
            <person name="Lance K."/>
            <person name="Lara M."/>
            <person name="Lee W."/>
            <person name="Lennon N."/>
            <person name="Letendre F."/>
            <person name="LeVine R."/>
            <person name="Lipovsky A."/>
            <person name="Liu X."/>
            <person name="Liu J."/>
            <person name="Liu S."/>
            <person name="Lokyitsang T."/>
            <person name="Lokyitsang Y."/>
            <person name="Lubonja R."/>
            <person name="Lui A."/>
            <person name="MacDonald P."/>
            <person name="Magnisalis V."/>
            <person name="Maru K."/>
            <person name="Matthews C."/>
            <person name="McCusker W."/>
            <person name="McDonough S."/>
            <person name="Mehta T."/>
            <person name="Meldrim J."/>
            <person name="Meneus L."/>
            <person name="Mihai O."/>
            <person name="Mihalev A."/>
            <person name="Mihova T."/>
            <person name="Mittelman R."/>
            <person name="Mlenga V."/>
            <person name="Montmayeur A."/>
            <person name="Mulrain L."/>
            <person name="Navidi A."/>
            <person name="Naylor J."/>
            <person name="Negash T."/>
            <person name="Nguyen T."/>
            <person name="Nguyen N."/>
            <person name="Nicol R."/>
            <person name="Norbu C."/>
            <person name="Norbu N."/>
            <person name="Novod N."/>
            <person name="O'Neill B."/>
            <person name="Osman S."/>
            <person name="Markiewicz E."/>
            <person name="Oyono O.L."/>
            <person name="Patti C."/>
            <person name="Phunkhang P."/>
            <person name="Pierre F."/>
            <person name="Priest M."/>
            <person name="Raghuraman S."/>
            <person name="Rege F."/>
            <person name="Reyes R."/>
            <person name="Rise C."/>
            <person name="Rogov P."/>
            <person name="Ross K."/>
            <person name="Ryan E."/>
            <person name="Settipalli S."/>
            <person name="Shea T."/>
            <person name="Sherpa N."/>
            <person name="Shi L."/>
            <person name="Shih D."/>
            <person name="Sparrow T."/>
            <person name="Spaulding J."/>
            <person name="Stalker J."/>
            <person name="Stange-Thomann N."/>
            <person name="Stavropoulos S."/>
            <person name="Stone C."/>
            <person name="Strader C."/>
            <person name="Tesfaye S."/>
            <person name="Thomson T."/>
            <person name="Thoulutsang Y."/>
            <person name="Thoulutsang D."/>
            <person name="Topham K."/>
            <person name="Topping I."/>
            <person name="Tsamla T."/>
            <person name="Vassiliev H."/>
            <person name="Vo A."/>
            <person name="Wangchuk T."/>
            <person name="Wangdi T."/>
            <person name="Weiand M."/>
            <person name="Wilkinson J."/>
            <person name="Wilson A."/>
            <person name="Yadav S."/>
            <person name="Young G."/>
            <person name="Yu Q."/>
            <person name="Zembek L."/>
            <person name="Zhong D."/>
            <person name="Zimmer A."/>
            <person name="Zwirko Z."/>
            <person name="Jaffe D.B."/>
            <person name="Alvarez P."/>
            <person name="Brockman W."/>
            <person name="Butler J."/>
            <person name="Chin C."/>
            <person name="Gnerre S."/>
            <person name="Grabherr M."/>
            <person name="Kleber M."/>
            <person name="Mauceli E."/>
            <person name="MacCallum I."/>
        </authorList>
    </citation>
    <scope>NUCLEOTIDE SEQUENCE [LARGE SCALE GENOMIC DNA]</scope>
    <source>
        <strain evidence="8">Tucson 14030-0811.24</strain>
    </source>
</reference>
<evidence type="ECO:0000259" key="6">
    <source>
        <dbReference type="PROSITE" id="PS50057"/>
    </source>
</evidence>
<feature type="region of interest" description="Disordered" evidence="4">
    <location>
        <begin position="1"/>
        <end position="21"/>
    </location>
</feature>
<dbReference type="SMART" id="SM00219">
    <property type="entry name" value="TyrKc"/>
    <property type="match status" value="1"/>
</dbReference>
<dbReference type="Proteomes" id="UP000007798">
    <property type="component" value="Unassembled WGS sequence"/>
</dbReference>
<dbReference type="PROSITE" id="PS00109">
    <property type="entry name" value="PROTEIN_KINASE_TYR"/>
    <property type="match status" value="1"/>
</dbReference>
<dbReference type="InterPro" id="IPR020635">
    <property type="entry name" value="Tyr_kinase_cat_dom"/>
</dbReference>
<dbReference type="eggNOG" id="KOG0197">
    <property type="taxonomic scope" value="Eukaryota"/>
</dbReference>
<evidence type="ECO:0008006" key="9">
    <source>
        <dbReference type="Google" id="ProtNLM"/>
    </source>
</evidence>
<dbReference type="GO" id="GO:0035556">
    <property type="term" value="P:intracellular signal transduction"/>
    <property type="evidence" value="ECO:0007669"/>
    <property type="project" value="TreeGrafter"/>
</dbReference>
<keyword evidence="8" id="KW-1185">Reference proteome</keyword>
<dbReference type="PANTHER" id="PTHR45807">
    <property type="entry name" value="TYROSINE-PROTEIN KINASE HOPSCOTCH"/>
    <property type="match status" value="1"/>
</dbReference>
<dbReference type="InterPro" id="IPR017441">
    <property type="entry name" value="Protein_kinase_ATP_BS"/>
</dbReference>
<evidence type="ECO:0000256" key="1">
    <source>
        <dbReference type="ARBA" id="ARBA00022553"/>
    </source>
</evidence>
<dbReference type="InterPro" id="IPR051286">
    <property type="entry name" value="JAK"/>
</dbReference>
<dbReference type="AlphaFoldDB" id="B4NC66"/>
<dbReference type="InterPro" id="IPR001245">
    <property type="entry name" value="Ser-Thr/Tyr_kinase_cat_dom"/>
</dbReference>
<dbReference type="OrthoDB" id="1915767at2759"/>
<dbReference type="OMA" id="CEEICTE"/>
<evidence type="ECO:0000259" key="5">
    <source>
        <dbReference type="PROSITE" id="PS50011"/>
    </source>
</evidence>
<proteinExistence type="predicted"/>
<organism evidence="7 8">
    <name type="scientific">Drosophila willistoni</name>
    <name type="common">Fruit fly</name>
    <dbReference type="NCBI Taxonomy" id="7260"/>
    <lineage>
        <taxon>Eukaryota</taxon>
        <taxon>Metazoa</taxon>
        <taxon>Ecdysozoa</taxon>
        <taxon>Arthropoda</taxon>
        <taxon>Hexapoda</taxon>
        <taxon>Insecta</taxon>
        <taxon>Pterygota</taxon>
        <taxon>Neoptera</taxon>
        <taxon>Endopterygota</taxon>
        <taxon>Diptera</taxon>
        <taxon>Brachycera</taxon>
        <taxon>Muscomorpha</taxon>
        <taxon>Ephydroidea</taxon>
        <taxon>Drosophilidae</taxon>
        <taxon>Drosophila</taxon>
        <taxon>Sophophora</taxon>
    </lineage>
</organism>
<feature type="domain" description="FERM" evidence="6">
    <location>
        <begin position="29"/>
        <end position="380"/>
    </location>
</feature>
<evidence type="ECO:0000256" key="4">
    <source>
        <dbReference type="SAM" id="MobiDB-lite"/>
    </source>
</evidence>
<dbReference type="PROSITE" id="PS50057">
    <property type="entry name" value="FERM_3"/>
    <property type="match status" value="1"/>
</dbReference>
<keyword evidence="3" id="KW-0547">Nucleotide-binding</keyword>
<dbReference type="InterPro" id="IPR008266">
    <property type="entry name" value="Tyr_kinase_AS"/>
</dbReference>
<evidence type="ECO:0000313" key="7">
    <source>
        <dbReference type="EMBL" id="EDW82425.1"/>
    </source>
</evidence>
<dbReference type="HOGENOM" id="CLU_008155_2_1_1"/>
<dbReference type="SMART" id="SM00295">
    <property type="entry name" value="B41"/>
    <property type="match status" value="1"/>
</dbReference>
<dbReference type="EMBL" id="CH964239">
    <property type="protein sequence ID" value="EDW82425.1"/>
    <property type="molecule type" value="Genomic_DNA"/>
</dbReference>
<feature type="binding site" evidence="3">
    <location>
        <position position="863"/>
    </location>
    <ligand>
        <name>ATP</name>
        <dbReference type="ChEBI" id="CHEBI:30616"/>
    </ligand>
</feature>
<dbReference type="PANTHER" id="PTHR45807:SF7">
    <property type="entry name" value="TYROSINE-PROTEIN KINASE HOPSCOTCH"/>
    <property type="match status" value="1"/>
</dbReference>
<sequence length="1046" mass="121158">MAFSINDQDGNRSTFTQQDTGITSSPNVGKITVYLYTSKEPMKFATTFNCEEICTEICRKLNIKPFVQLIYGICERDDLSSKFKTKLKSNQNANLYKFGSWPLPGECLDSTLSYCFRIRFRIPEMEGQLQHLDPESFNYLYYQMRHDLVYEQISEICYPEHKNIILSVVVVDMVIDLQIVLERDKAANELEINSDSRAKAIIKAYKSYLPRSIWKNHCEFTYKPIRENFQKINEQQFTMDQHKHYCISSLCLLAKNYMMMDQYMVTVDALPKEVDSGDTPLGTSSSSSIPNTNESIKVLVRLWTHASNDPGLKIARISAKPRWILVAITENIERAMVTDKKLSLEISGMDDFTMTFETTQEMKSFISYLNTYKRLTGLWLKDLCPQYSTPSLKDLNETSFHGPIGGIWSLRKLNDYHCGSYIIRQCEQEYFTYYIDINVKRENTLDTHRRFETKIFKIQRAEPPSLLWILHKDGQTSSHLTLKLLADSIDTDDNHTECVPPLLNDKYPELLLCLPKTLSTKKTNIQLSEFELCSRRPQVLDGPKDLQYHIEEEVLSNDNLMATCPGDWIQKGSIKDVPVTLKILHNEGDIATFMNMTGQWGLIQSPQFLKLYALTQLLPFTMVMEYSKYGPFDKFLKLYPEIGISSLKLVLRDLTRGINYLKENHIKHNYIRCSNLFITGFKSPYIRVKIGDPGYPRPYNETDFAWIPMKFYNNPEEAKSDDRTQYWAFATTTYEIFSRCQEDLTKLSKQTFLQNHTNEGFILPIFEEKDFPPEISEIIMDGWAGEKDFDHDAIITSNNWENNDFPEYTVERSCVTASIAVNGGSVEFGMDKKDELGKGQFGVVFIGRFKNENGFNEPVAIKKLNEKNTSADFRNEVQIMHSLRHENVVQLKHWSAKFIIMEFLDYPLDEYLLARQDSPREKLEYFALDIAKGMEYLAKNQIVHRDLAARNVLFDKKKNIVKISDFGLSKKLNNEGIYIGVTNRPFLPVAWFSPEAYEYKKFSMYSDIWSYGVTLYEIFTRGSKPPLNTTASNPKDMAAYLGQKDR</sequence>
<dbReference type="GO" id="GO:0030182">
    <property type="term" value="P:neuron differentiation"/>
    <property type="evidence" value="ECO:0007669"/>
    <property type="project" value="UniProtKB-ARBA"/>
</dbReference>
<feature type="domain" description="Protein kinase" evidence="5">
    <location>
        <begin position="549"/>
        <end position="806"/>
    </location>
</feature>
<name>B4NC66_DROWI</name>
<dbReference type="InterPro" id="IPR000299">
    <property type="entry name" value="FERM_domain"/>
</dbReference>
<dbReference type="Gene3D" id="1.10.510.10">
    <property type="entry name" value="Transferase(Phosphotransferase) domain 1"/>
    <property type="match status" value="2"/>
</dbReference>